<dbReference type="InterPro" id="IPR032675">
    <property type="entry name" value="LRR_dom_sf"/>
</dbReference>
<dbReference type="PANTHER" id="PTHR48062:SF6">
    <property type="entry name" value="LEUCINE-RICH REPEAT RECEPTOR PROTEIN KINASE MSL1-LIKE ISOFORM X1"/>
    <property type="match status" value="1"/>
</dbReference>
<dbReference type="KEGG" id="jre:109007995"/>
<evidence type="ECO:0000259" key="9">
    <source>
        <dbReference type="Pfam" id="PF14244"/>
    </source>
</evidence>
<evidence type="ECO:0000256" key="7">
    <source>
        <dbReference type="ARBA" id="ARBA00023136"/>
    </source>
</evidence>
<evidence type="ECO:0000313" key="10">
    <source>
        <dbReference type="Proteomes" id="UP000235220"/>
    </source>
</evidence>
<proteinExistence type="inferred from homology"/>
<name>A0A6P9ETR6_JUGRE</name>
<dbReference type="FunFam" id="3.80.10.10:FF:000111">
    <property type="entry name" value="LRR receptor-like serine/threonine-protein kinase ERECTA"/>
    <property type="match status" value="1"/>
</dbReference>
<dbReference type="AlphaFoldDB" id="A0A6P9ETR6"/>
<gene>
    <name evidence="11" type="primary">LOC109007995</name>
</gene>
<keyword evidence="3" id="KW-0433">Leucine-rich repeat</keyword>
<sequence>MLDLSNNSFTGPIPHCLNNISFAATDQKSNLGSTVAYVFSIGGLIYLETKTYQMIEDYDIFLDVDAQQEVEFTTKSRTYPYKGDVLNYMSGIDLSCNCLSGEIPHELGYLSNIHALNLSHNNLIGSIPTTFSNLKEIESLDLSHNKLNGSIPPQLIELYSLAVFNVADNNLSGRTPERKAQFGTFDESSYKGNPFLYGPPLPNSWNKTGLPSNHKGEESGGFIDRDIGDRDKSNEPEFVLIELTTRMAEALTKIQTTTQTTEASAPLISTNYALWSQVVEMYISGKDKLGYINGDVAKNDGGVGKAVVALADPHLSLTPPVELSQEISSPSKPSTYGNVLLSSHRDVDSGAWILDSGATHHMTFDSTNFS</sequence>
<dbReference type="OrthoDB" id="1734347at2759"/>
<dbReference type="SUPFAM" id="SSF52058">
    <property type="entry name" value="L domain-like"/>
    <property type="match status" value="1"/>
</dbReference>
<evidence type="ECO:0000256" key="5">
    <source>
        <dbReference type="ARBA" id="ARBA00022737"/>
    </source>
</evidence>
<dbReference type="InterPro" id="IPR001611">
    <property type="entry name" value="Leu-rich_rpt"/>
</dbReference>
<evidence type="ECO:0000313" key="11">
    <source>
        <dbReference type="RefSeq" id="XP_035551049.1"/>
    </source>
</evidence>
<dbReference type="Proteomes" id="UP000235220">
    <property type="component" value="Chromosome 10"/>
</dbReference>
<keyword evidence="6" id="KW-1133">Transmembrane helix</keyword>
<dbReference type="Pfam" id="PF00560">
    <property type="entry name" value="LRR_1"/>
    <property type="match status" value="4"/>
</dbReference>
<evidence type="ECO:0000256" key="2">
    <source>
        <dbReference type="ARBA" id="ARBA00009592"/>
    </source>
</evidence>
<keyword evidence="4" id="KW-0812">Transmembrane</keyword>
<evidence type="ECO:0000256" key="8">
    <source>
        <dbReference type="ARBA" id="ARBA00023180"/>
    </source>
</evidence>
<evidence type="ECO:0000256" key="3">
    <source>
        <dbReference type="ARBA" id="ARBA00022614"/>
    </source>
</evidence>
<organism evidence="10 11">
    <name type="scientific">Juglans regia</name>
    <name type="common">English walnut</name>
    <dbReference type="NCBI Taxonomy" id="51240"/>
    <lineage>
        <taxon>Eukaryota</taxon>
        <taxon>Viridiplantae</taxon>
        <taxon>Streptophyta</taxon>
        <taxon>Embryophyta</taxon>
        <taxon>Tracheophyta</taxon>
        <taxon>Spermatophyta</taxon>
        <taxon>Magnoliopsida</taxon>
        <taxon>eudicotyledons</taxon>
        <taxon>Gunneridae</taxon>
        <taxon>Pentapetalae</taxon>
        <taxon>rosids</taxon>
        <taxon>fabids</taxon>
        <taxon>Fagales</taxon>
        <taxon>Juglandaceae</taxon>
        <taxon>Juglans</taxon>
    </lineage>
</organism>
<keyword evidence="10" id="KW-1185">Reference proteome</keyword>
<dbReference type="InterPro" id="IPR051502">
    <property type="entry name" value="RLP_Defense_Trigger"/>
</dbReference>
<reference evidence="11" key="1">
    <citation type="submission" date="2025-08" db="UniProtKB">
        <authorList>
            <consortium name="RefSeq"/>
        </authorList>
    </citation>
    <scope>IDENTIFICATION</scope>
    <source>
        <tissue evidence="11">Leaves</tissue>
    </source>
</reference>
<comment type="subcellular location">
    <subcellularLocation>
        <location evidence="1">Membrane</location>
        <topology evidence="1">Single-pass membrane protein</topology>
    </subcellularLocation>
</comment>
<dbReference type="InParanoid" id="A0A6P9ETR6"/>
<evidence type="ECO:0000256" key="1">
    <source>
        <dbReference type="ARBA" id="ARBA00004167"/>
    </source>
</evidence>
<dbReference type="Gene3D" id="3.80.10.10">
    <property type="entry name" value="Ribonuclease Inhibitor"/>
    <property type="match status" value="1"/>
</dbReference>
<protein>
    <submittedName>
        <fullName evidence="11">Receptor-like protein 8</fullName>
    </submittedName>
</protein>
<dbReference type="PANTHER" id="PTHR48062">
    <property type="entry name" value="RECEPTOR-LIKE PROTEIN 14"/>
    <property type="match status" value="1"/>
</dbReference>
<dbReference type="Pfam" id="PF14244">
    <property type="entry name" value="Retrotran_gag_3"/>
    <property type="match status" value="1"/>
</dbReference>
<keyword evidence="7" id="KW-0472">Membrane</keyword>
<evidence type="ECO:0000256" key="6">
    <source>
        <dbReference type="ARBA" id="ARBA00022989"/>
    </source>
</evidence>
<evidence type="ECO:0000256" key="4">
    <source>
        <dbReference type="ARBA" id="ARBA00022692"/>
    </source>
</evidence>
<comment type="similarity">
    <text evidence="2">Belongs to the RLP family.</text>
</comment>
<dbReference type="InterPro" id="IPR029472">
    <property type="entry name" value="Copia-like_N"/>
</dbReference>
<dbReference type="RefSeq" id="XP_035551049.1">
    <property type="nucleotide sequence ID" value="XM_035695156.1"/>
</dbReference>
<dbReference type="GO" id="GO:0016020">
    <property type="term" value="C:membrane"/>
    <property type="evidence" value="ECO:0007669"/>
    <property type="project" value="UniProtKB-SubCell"/>
</dbReference>
<keyword evidence="8" id="KW-0325">Glycoprotein</keyword>
<feature type="domain" description="Retrotransposon Copia-like N-terminal" evidence="9">
    <location>
        <begin position="266"/>
        <end position="298"/>
    </location>
</feature>
<accession>A0A6P9ETR6</accession>
<keyword evidence="5" id="KW-0677">Repeat</keyword>
<dbReference type="GeneID" id="109007995"/>